<dbReference type="SMART" id="SM00357">
    <property type="entry name" value="CSP"/>
    <property type="match status" value="1"/>
</dbReference>
<evidence type="ECO:0000256" key="5">
    <source>
        <dbReference type="ARBA" id="ARBA00023159"/>
    </source>
</evidence>
<keyword evidence="10" id="KW-1185">Reference proteome</keyword>
<proteinExistence type="predicted"/>
<keyword evidence="4" id="KW-0238">DNA-binding</keyword>
<evidence type="ECO:0000259" key="8">
    <source>
        <dbReference type="PROSITE" id="PS51857"/>
    </source>
</evidence>
<dbReference type="InterPro" id="IPR011129">
    <property type="entry name" value="CSD"/>
</dbReference>
<protein>
    <submittedName>
        <fullName evidence="9">Transcription antiterminator/RNA stability regulator CspE</fullName>
    </submittedName>
</protein>
<dbReference type="RefSeq" id="WP_344465007.1">
    <property type="nucleotide sequence ID" value="NZ_BAAANT010000014.1"/>
</dbReference>
<keyword evidence="2" id="KW-0963">Cytoplasm</keyword>
<dbReference type="PRINTS" id="PR00050">
    <property type="entry name" value="COLDSHOCK"/>
</dbReference>
<dbReference type="InterPro" id="IPR012156">
    <property type="entry name" value="Cold_shock_CspA"/>
</dbReference>
<gene>
    <name evidence="9" type="primary">cspE</name>
    <name evidence="9" type="ORF">GCM10009760_30170</name>
</gene>
<comment type="subcellular location">
    <subcellularLocation>
        <location evidence="1 7">Cytoplasm</location>
    </subcellularLocation>
</comment>
<keyword evidence="6" id="KW-0804">Transcription</keyword>
<dbReference type="SUPFAM" id="SSF50249">
    <property type="entry name" value="Nucleic acid-binding proteins"/>
    <property type="match status" value="1"/>
</dbReference>
<dbReference type="Proteomes" id="UP001422759">
    <property type="component" value="Unassembled WGS sequence"/>
</dbReference>
<evidence type="ECO:0000256" key="3">
    <source>
        <dbReference type="ARBA" id="ARBA00023015"/>
    </source>
</evidence>
<dbReference type="EMBL" id="BAAANT010000014">
    <property type="protein sequence ID" value="GAA2143587.1"/>
    <property type="molecule type" value="Genomic_DNA"/>
</dbReference>
<dbReference type="PANTHER" id="PTHR46565:SF20">
    <property type="entry name" value="COLD SHOCK DOMAIN-CONTAINING PROTEIN 4"/>
    <property type="match status" value="1"/>
</dbReference>
<dbReference type="PANTHER" id="PTHR46565">
    <property type="entry name" value="COLD SHOCK DOMAIN PROTEIN 2"/>
    <property type="match status" value="1"/>
</dbReference>
<evidence type="ECO:0000256" key="4">
    <source>
        <dbReference type="ARBA" id="ARBA00023125"/>
    </source>
</evidence>
<dbReference type="PROSITE" id="PS00352">
    <property type="entry name" value="CSD_1"/>
    <property type="match status" value="1"/>
</dbReference>
<reference evidence="9 10" key="1">
    <citation type="journal article" date="2019" name="Int. J. Syst. Evol. Microbiol.">
        <title>The Global Catalogue of Microorganisms (GCM) 10K type strain sequencing project: providing services to taxonomists for standard genome sequencing and annotation.</title>
        <authorList>
            <consortium name="The Broad Institute Genomics Platform"/>
            <consortium name="The Broad Institute Genome Sequencing Center for Infectious Disease"/>
            <person name="Wu L."/>
            <person name="Ma J."/>
        </authorList>
    </citation>
    <scope>NUCLEOTIDE SEQUENCE [LARGE SCALE GENOMIC DNA]</scope>
    <source>
        <strain evidence="9 10">JCM 14560</strain>
    </source>
</reference>
<dbReference type="Pfam" id="PF00313">
    <property type="entry name" value="CSD"/>
    <property type="match status" value="1"/>
</dbReference>
<accession>A0ABN2ZKE5</accession>
<dbReference type="InterPro" id="IPR002059">
    <property type="entry name" value="CSP_DNA-bd"/>
</dbReference>
<dbReference type="CDD" id="cd04458">
    <property type="entry name" value="CSP_CDS"/>
    <property type="match status" value="1"/>
</dbReference>
<dbReference type="Gene3D" id="2.40.50.140">
    <property type="entry name" value="Nucleic acid-binding proteins"/>
    <property type="match status" value="1"/>
</dbReference>
<dbReference type="InterPro" id="IPR012340">
    <property type="entry name" value="NA-bd_OB-fold"/>
</dbReference>
<sequence>MALINGTVKWFNDAKGFGFITPDDGSKDVFVHFSAIQGNGFKTLAEGAAVTFEIDSSGAKGPAAVNVTAI</sequence>
<keyword evidence="3" id="KW-0805">Transcription regulation</keyword>
<evidence type="ECO:0000313" key="9">
    <source>
        <dbReference type="EMBL" id="GAA2143587.1"/>
    </source>
</evidence>
<name>A0ABN2ZKE5_9ACTN</name>
<keyword evidence="5" id="KW-0010">Activator</keyword>
<feature type="domain" description="CSD" evidence="8">
    <location>
        <begin position="3"/>
        <end position="69"/>
    </location>
</feature>
<evidence type="ECO:0000313" key="10">
    <source>
        <dbReference type="Proteomes" id="UP001422759"/>
    </source>
</evidence>
<dbReference type="InterPro" id="IPR019844">
    <property type="entry name" value="CSD_CS"/>
</dbReference>
<evidence type="ECO:0000256" key="2">
    <source>
        <dbReference type="ARBA" id="ARBA00022490"/>
    </source>
</evidence>
<dbReference type="PROSITE" id="PS51857">
    <property type="entry name" value="CSD_2"/>
    <property type="match status" value="1"/>
</dbReference>
<dbReference type="PIRSF" id="PIRSF002599">
    <property type="entry name" value="Cold_shock_A"/>
    <property type="match status" value="1"/>
</dbReference>
<comment type="caution">
    <text evidence="9">The sequence shown here is derived from an EMBL/GenBank/DDBJ whole genome shotgun (WGS) entry which is preliminary data.</text>
</comment>
<evidence type="ECO:0000256" key="7">
    <source>
        <dbReference type="RuleBase" id="RU000408"/>
    </source>
</evidence>
<evidence type="ECO:0000256" key="1">
    <source>
        <dbReference type="ARBA" id="ARBA00004496"/>
    </source>
</evidence>
<organism evidence="9 10">
    <name type="scientific">Kitasatospora kazusensis</name>
    <dbReference type="NCBI Taxonomy" id="407974"/>
    <lineage>
        <taxon>Bacteria</taxon>
        <taxon>Bacillati</taxon>
        <taxon>Actinomycetota</taxon>
        <taxon>Actinomycetes</taxon>
        <taxon>Kitasatosporales</taxon>
        <taxon>Streptomycetaceae</taxon>
        <taxon>Kitasatospora</taxon>
    </lineage>
</organism>
<evidence type="ECO:0000256" key="6">
    <source>
        <dbReference type="ARBA" id="ARBA00023163"/>
    </source>
</evidence>